<protein>
    <submittedName>
        <fullName evidence="1">Uncharacterized protein</fullName>
    </submittedName>
</protein>
<evidence type="ECO:0000313" key="2">
    <source>
        <dbReference type="Proteomes" id="UP000032545"/>
    </source>
</evidence>
<reference evidence="1 2" key="2">
    <citation type="journal article" date="2016" name="Genome Announc.">
        <title>Permanent Draft Genome Sequences for Two Variants of Frankia sp. Strain CpI1, the First Frankia Strain Isolated from Root Nodules of Comptonia peregrina.</title>
        <authorList>
            <person name="Oshone R."/>
            <person name="Hurst S.G.IV."/>
            <person name="Abebe-Akele F."/>
            <person name="Simpson S."/>
            <person name="Morris K."/>
            <person name="Thomas W.K."/>
            <person name="Tisa L.S."/>
        </authorList>
    </citation>
    <scope>NUCLEOTIDE SEQUENCE [LARGE SCALE GENOMIC DNA]</scope>
    <source>
        <strain evidence="2">CpI1-S</strain>
    </source>
</reference>
<gene>
    <name evidence="1" type="ORF">FF36_05496</name>
</gene>
<dbReference type="Proteomes" id="UP000032545">
    <property type="component" value="Unassembled WGS sequence"/>
</dbReference>
<dbReference type="EMBL" id="JYFN01000067">
    <property type="protein sequence ID" value="KJE20219.1"/>
    <property type="molecule type" value="Genomic_DNA"/>
</dbReference>
<keyword evidence="2" id="KW-1185">Reference proteome</keyword>
<accession>A0A0D8B8J0</accession>
<comment type="caution">
    <text evidence="1">The sequence shown here is derived from an EMBL/GenBank/DDBJ whole genome shotgun (WGS) entry which is preliminary data.</text>
</comment>
<reference evidence="2" key="1">
    <citation type="submission" date="2015-02" db="EMBL/GenBank/DDBJ databases">
        <title>Draft Genome of Frankia sp. CpI1-S.</title>
        <authorList>
            <person name="Oshone R.T."/>
            <person name="Ngom M."/>
            <person name="Ghodhbane-Gtari F."/>
            <person name="Gtari M."/>
            <person name="Morris K."/>
            <person name="Thomas K."/>
            <person name="Sen A."/>
            <person name="Tisa L.S."/>
        </authorList>
    </citation>
    <scope>NUCLEOTIDE SEQUENCE [LARGE SCALE GENOMIC DNA]</scope>
    <source>
        <strain evidence="2">CpI1-S</strain>
    </source>
</reference>
<sequence>MVPNHHDRAAIEQIVDLLVGRLAARLRTEQGIDLTLGPRARARLLVELTTDQHLDDHSIGSALEDILIAPLDQALSTHDPTRSGTLTVTDVAREYGTWTVSLRG</sequence>
<dbReference type="AlphaFoldDB" id="A0A0D8B8J0"/>
<organism evidence="1 2">
    <name type="scientific">Frankia torreyi</name>
    <dbReference type="NCBI Taxonomy" id="1856"/>
    <lineage>
        <taxon>Bacteria</taxon>
        <taxon>Bacillati</taxon>
        <taxon>Actinomycetota</taxon>
        <taxon>Actinomycetes</taxon>
        <taxon>Frankiales</taxon>
        <taxon>Frankiaceae</taxon>
        <taxon>Frankia</taxon>
    </lineage>
</organism>
<dbReference type="PATRIC" id="fig|1502723.3.peg.5916"/>
<proteinExistence type="predicted"/>
<evidence type="ECO:0000313" key="1">
    <source>
        <dbReference type="EMBL" id="KJE20219.1"/>
    </source>
</evidence>
<name>A0A0D8B8J0_9ACTN</name>